<reference evidence="1" key="1">
    <citation type="submission" date="2023-05" db="EMBL/GenBank/DDBJ databases">
        <authorList>
            <consortium name="ELIXIR-Norway"/>
        </authorList>
    </citation>
    <scope>NUCLEOTIDE SEQUENCE</scope>
</reference>
<gene>
    <name evidence="1" type="ORF">MRATA1EN22A_LOCUS14319</name>
</gene>
<dbReference type="Proteomes" id="UP001162501">
    <property type="component" value="Chromosome 24"/>
</dbReference>
<evidence type="ECO:0000313" key="2">
    <source>
        <dbReference type="Proteomes" id="UP001162501"/>
    </source>
</evidence>
<accession>A0AC59Z5N3</accession>
<name>A0AC59Z5N3_RANTA</name>
<dbReference type="EMBL" id="OX596108">
    <property type="protein sequence ID" value="CAN0248808.1"/>
    <property type="molecule type" value="Genomic_DNA"/>
</dbReference>
<organism evidence="1 2">
    <name type="scientific">Rangifer tarandus platyrhynchus</name>
    <name type="common">Svalbard reindeer</name>
    <dbReference type="NCBI Taxonomy" id="3082113"/>
    <lineage>
        <taxon>Eukaryota</taxon>
        <taxon>Metazoa</taxon>
        <taxon>Chordata</taxon>
        <taxon>Craniata</taxon>
        <taxon>Vertebrata</taxon>
        <taxon>Euteleostomi</taxon>
        <taxon>Mammalia</taxon>
        <taxon>Eutheria</taxon>
        <taxon>Laurasiatheria</taxon>
        <taxon>Artiodactyla</taxon>
        <taxon>Ruminantia</taxon>
        <taxon>Pecora</taxon>
        <taxon>Cervidae</taxon>
        <taxon>Odocoileinae</taxon>
        <taxon>Rangifer</taxon>
    </lineage>
</organism>
<sequence length="176" mass="18655">MSLAQHSRRRVAHLAPRCPLQLPHQEPGDSRTRIAAGRWTVTRRARAGRPVTPEPRGPPLPAPPTCSGEPRAPAAAPLRLPPAPQKPPRLRPPRDPAPGPAPSRAGDPGRGPLPPRSLPWGPPQGRLARGTGWAALPGRVLALLPAQVLLGAPVRPPPAPRSTKATSARAEREKEL</sequence>
<reference evidence="1" key="2">
    <citation type="submission" date="2025-03" db="EMBL/GenBank/DDBJ databases">
        <authorList>
            <consortium name="ELIXIR-Norway"/>
            <consortium name="Elixir Norway"/>
        </authorList>
    </citation>
    <scope>NUCLEOTIDE SEQUENCE</scope>
</reference>
<proteinExistence type="predicted"/>
<evidence type="ECO:0000313" key="1">
    <source>
        <dbReference type="EMBL" id="CAN0248808.1"/>
    </source>
</evidence>
<protein>
    <submittedName>
        <fullName evidence="1">Uncharacterized protein</fullName>
    </submittedName>
</protein>